<feature type="chain" id="PRO_5026305780" evidence="1">
    <location>
        <begin position="22"/>
        <end position="436"/>
    </location>
</feature>
<accession>A0A6I1I341</accession>
<dbReference type="Proteomes" id="UP000468717">
    <property type="component" value="Unassembled WGS sequence"/>
</dbReference>
<dbReference type="InterPro" id="IPR011041">
    <property type="entry name" value="Quinoprot_gluc/sorb_DH_b-prop"/>
</dbReference>
<feature type="signal peptide" evidence="1">
    <location>
        <begin position="1"/>
        <end position="21"/>
    </location>
</feature>
<feature type="domain" description="Pyrroloquinoline quinone-dependent pyranose dehydrogenase beta-propeller" evidence="2">
    <location>
        <begin position="61"/>
        <end position="284"/>
    </location>
</feature>
<evidence type="ECO:0000313" key="3">
    <source>
        <dbReference type="EMBL" id="KAB8065303.1"/>
    </source>
</evidence>
<dbReference type="InterPro" id="IPR054539">
    <property type="entry name" value="Beta-prop_PDH"/>
</dbReference>
<dbReference type="PANTHER" id="PTHR19328:SF55">
    <property type="entry name" value="BLR6566 PROTEIN"/>
    <property type="match status" value="1"/>
</dbReference>
<dbReference type="PANTHER" id="PTHR19328">
    <property type="entry name" value="HEDGEHOG-INTERACTING PROTEIN"/>
    <property type="match status" value="1"/>
</dbReference>
<comment type="caution">
    <text evidence="3">The sequence shown here is derived from an EMBL/GenBank/DDBJ whole genome shotgun (WGS) entry which is preliminary data.</text>
</comment>
<gene>
    <name evidence="3" type="ORF">GCN75_07955</name>
</gene>
<evidence type="ECO:0000313" key="4">
    <source>
        <dbReference type="Proteomes" id="UP000468717"/>
    </source>
</evidence>
<keyword evidence="4" id="KW-1185">Reference proteome</keyword>
<protein>
    <submittedName>
        <fullName evidence="3">Sorbosone dehydrogenase family protein</fullName>
    </submittedName>
</protein>
<dbReference type="Pfam" id="PF22807">
    <property type="entry name" value="TrAA12"/>
    <property type="match status" value="2"/>
</dbReference>
<dbReference type="SUPFAM" id="SSF50952">
    <property type="entry name" value="Soluble quinoprotein glucose dehydrogenase"/>
    <property type="match status" value="1"/>
</dbReference>
<name>A0A6I1I341_9BURK</name>
<organism evidence="3 4">
    <name type="scientific">Janthinobacterium violaceinigrum</name>
    <dbReference type="NCBI Taxonomy" id="2654252"/>
    <lineage>
        <taxon>Bacteria</taxon>
        <taxon>Pseudomonadati</taxon>
        <taxon>Pseudomonadota</taxon>
        <taxon>Betaproteobacteria</taxon>
        <taxon>Burkholderiales</taxon>
        <taxon>Oxalobacteraceae</taxon>
        <taxon>Janthinobacterium</taxon>
    </lineage>
</organism>
<dbReference type="Gene3D" id="2.120.10.30">
    <property type="entry name" value="TolB, C-terminal domain"/>
    <property type="match status" value="1"/>
</dbReference>
<keyword evidence="1" id="KW-0732">Signal</keyword>
<dbReference type="InterPro" id="IPR011042">
    <property type="entry name" value="6-blade_b-propeller_TolB-like"/>
</dbReference>
<dbReference type="AlphaFoldDB" id="A0A6I1I341"/>
<reference evidence="3 4" key="1">
    <citation type="submission" date="2019-10" db="EMBL/GenBank/DDBJ databases">
        <title>Three novel species isolated from a subtropical stream in China.</title>
        <authorList>
            <person name="Lu H."/>
        </authorList>
    </citation>
    <scope>NUCLEOTIDE SEQUENCE [LARGE SCALE GENOMIC DNA]</scope>
    <source>
        <strain evidence="3 4">FT13W</strain>
    </source>
</reference>
<evidence type="ECO:0000256" key="1">
    <source>
        <dbReference type="SAM" id="SignalP"/>
    </source>
</evidence>
<evidence type="ECO:0000259" key="2">
    <source>
        <dbReference type="Pfam" id="PF22807"/>
    </source>
</evidence>
<feature type="domain" description="Pyrroloquinoline quinone-dependent pyranose dehydrogenase beta-propeller" evidence="2">
    <location>
        <begin position="326"/>
        <end position="432"/>
    </location>
</feature>
<sequence>MHLYACSFLLAAACGAHAVHAQAPAMPVGYGPHPVLPAPDKQFIPTVNVAPVQRWTATQRPTVAAGLAIHAYARGLDHPRWLYVLPNGDVLVAETNAPPKPDDSKGIKGAIMQMQMKKAGAATPSANRITLLRGVDANGMAQTRSVFLQGLHSPFGMALVGNELYIANADALMRFPYVTGQTAITAPGVKVMDLPGGPINHHWTKNVVASADGKFLYVSVGSNSNVGENGMGAEDGRAAIWQYTRATGKAKVYATGLRNPVGLAWQPATGALWTAVNERDELGNDLVPDYMTSVKEGAFYGWPYSYFGQHADARVTPPRPELVARAIAPDYALGAHTASLGLSFYDGALLPARYRGGAFIGQHGSWNRKPFSGYKVIYVPFANGVPSGPPQDVVSGFLDGNGKAQGRPVGVAVDKPGALLVADDVGNVIWRVTPAP</sequence>
<dbReference type="EMBL" id="WFLI01000007">
    <property type="protein sequence ID" value="KAB8065303.1"/>
    <property type="molecule type" value="Genomic_DNA"/>
</dbReference>
<proteinExistence type="predicted"/>
<dbReference type="RefSeq" id="WP_152282083.1">
    <property type="nucleotide sequence ID" value="NZ_WFLI01000007.1"/>
</dbReference>